<feature type="region of interest" description="Disordered" evidence="1">
    <location>
        <begin position="265"/>
        <end position="307"/>
    </location>
</feature>
<feature type="signal peptide" evidence="2">
    <location>
        <begin position="1"/>
        <end position="23"/>
    </location>
</feature>
<feature type="compositionally biased region" description="Basic and acidic residues" evidence="1">
    <location>
        <begin position="283"/>
        <end position="307"/>
    </location>
</feature>
<dbReference type="Pfam" id="PF09544">
    <property type="entry name" value="DUF2381"/>
    <property type="match status" value="1"/>
</dbReference>
<gene>
    <name evidence="3" type="ORF">F0U60_42380</name>
</gene>
<evidence type="ECO:0000256" key="1">
    <source>
        <dbReference type="SAM" id="MobiDB-lite"/>
    </source>
</evidence>
<protein>
    <submittedName>
        <fullName evidence="3">DUF2381 family protein</fullName>
    </submittedName>
</protein>
<evidence type="ECO:0000313" key="4">
    <source>
        <dbReference type="Proteomes" id="UP001611383"/>
    </source>
</evidence>
<keyword evidence="4" id="KW-1185">Reference proteome</keyword>
<keyword evidence="2" id="KW-0732">Signal</keyword>
<feature type="chain" id="PRO_5047274347" evidence="2">
    <location>
        <begin position="24"/>
        <end position="307"/>
    </location>
</feature>
<evidence type="ECO:0000313" key="3">
    <source>
        <dbReference type="EMBL" id="WNG50037.1"/>
    </source>
</evidence>
<sequence>MRTSTAVRAATLMLTLLARSAAAQVPASELTRTLTVPAPLDSNAPSSPIYVRKQMVTTLQFELPLRAVTLSGSGAEHVAVQRLGVDTVILRPAKHLPTWHKPTLEITAEDGARHVFALVMDEDEMDVQVFIQRGQCITSEPENLDAVAAELLLREPVRTIRQLSFRQDNTVARVGEAMLKVWGSLPLSRLAVVTLRIESANEPFAFGHARFDSPVGRIKVLGTRLDAEGNISIVVRRPEAEADGIVYSLEVSEQNGPRKFVTKVIPWPAPQDSTSRQPLGTEGHPKADPDGRVRNGKLSRPEILQRR</sequence>
<dbReference type="InterPro" id="IPR011754">
    <property type="entry name" value="Mxa_paralog_2268"/>
</dbReference>
<proteinExistence type="predicted"/>
<evidence type="ECO:0000256" key="2">
    <source>
        <dbReference type="SAM" id="SignalP"/>
    </source>
</evidence>
<reference evidence="3 4" key="1">
    <citation type="submission" date="2019-08" db="EMBL/GenBank/DDBJ databases">
        <title>Archangium and Cystobacter genomes.</title>
        <authorList>
            <person name="Chen I.-C.K."/>
            <person name="Wielgoss S."/>
        </authorList>
    </citation>
    <scope>NUCLEOTIDE SEQUENCE [LARGE SCALE GENOMIC DNA]</scope>
    <source>
        <strain evidence="3 4">Cbm 6</strain>
    </source>
</reference>
<dbReference type="EMBL" id="CP043494">
    <property type="protein sequence ID" value="WNG50037.1"/>
    <property type="molecule type" value="Genomic_DNA"/>
</dbReference>
<dbReference type="RefSeq" id="WP_395808649.1">
    <property type="nucleotide sequence ID" value="NZ_CP043494.1"/>
</dbReference>
<name>A0ABY9X3Q3_9BACT</name>
<accession>A0ABY9X3Q3</accession>
<organism evidence="3 4">
    <name type="scientific">Archangium minus</name>
    <dbReference type="NCBI Taxonomy" id="83450"/>
    <lineage>
        <taxon>Bacteria</taxon>
        <taxon>Pseudomonadati</taxon>
        <taxon>Myxococcota</taxon>
        <taxon>Myxococcia</taxon>
        <taxon>Myxococcales</taxon>
        <taxon>Cystobacterineae</taxon>
        <taxon>Archangiaceae</taxon>
        <taxon>Archangium</taxon>
    </lineage>
</organism>
<dbReference type="Proteomes" id="UP001611383">
    <property type="component" value="Chromosome"/>
</dbReference>